<keyword evidence="4" id="KW-0812">Transmembrane</keyword>
<reference evidence="5 6" key="1">
    <citation type="submission" date="2019-07" db="EMBL/GenBank/DDBJ databases">
        <title>Insights of Desulfuromonas acetexigens electromicrobiology.</title>
        <authorList>
            <person name="Katuri K."/>
            <person name="Sapireddy V."/>
            <person name="Shaw D.R."/>
            <person name="Saikaly P."/>
        </authorList>
    </citation>
    <scope>NUCLEOTIDE SEQUENCE [LARGE SCALE GENOMIC DNA]</scope>
    <source>
        <strain evidence="5 6">2873</strain>
    </source>
</reference>
<feature type="transmembrane region" description="Helical" evidence="4">
    <location>
        <begin position="254"/>
        <end position="274"/>
    </location>
</feature>
<feature type="transmembrane region" description="Helical" evidence="4">
    <location>
        <begin position="161"/>
        <end position="189"/>
    </location>
</feature>
<dbReference type="Gene3D" id="1.25.40.10">
    <property type="entry name" value="Tetratricopeptide repeat domain"/>
    <property type="match status" value="1"/>
</dbReference>
<accession>A0A550J9H5</accession>
<evidence type="ECO:0000256" key="2">
    <source>
        <dbReference type="ARBA" id="ARBA00022803"/>
    </source>
</evidence>
<sequence length="501" mass="56194">MTTRAEKRCLLCSLPVLLVLAFILYAESFGHQWTLDDFPVIVDNPDVKSWAGFLENSYPGRPLRELSFLLDHALFGLNPAGWHLQNILWHAVNAWLLLLLALRLGAGRFAAWSAGLLFLVHPVTVEVVANISHRKDSLALTCVLLATLAYLRGMRADGRRWLWLAGAFVLGLLGWTAKENAVVLPLLWLGYEALFVLPENRLLLRFPKLILGIAAAGALAVCVWYFGFGGLELHQQAMAPVLAKMTIYLEPGSVAPYLLMALKSLSFMVGKLLWPLALAPEYVYGAPSGWFDPWVLGALALVSGYLLLLGRAWRRWPLAAFALLWLGLFWLPTANLWPLSYFAADRYLYTPLAGLALLTPLVIERWCPGKNHLPVQLLALLLFACALLSWQQNRVWSTPLSLWSHAARVAPASTSARNNLGAAYLELGRLEEARDEFRQAAANFDNPMPWYNLGRVYEQLGDREQALFHYRAFLAFNDPATATLAAQLRLRLWRQYGVQIR</sequence>
<dbReference type="EMBL" id="VJVV01000009">
    <property type="protein sequence ID" value="TRO79772.1"/>
    <property type="molecule type" value="Genomic_DNA"/>
</dbReference>
<dbReference type="PANTHER" id="PTHR44227">
    <property type="match status" value="1"/>
</dbReference>
<evidence type="ECO:0000313" key="6">
    <source>
        <dbReference type="Proteomes" id="UP000317155"/>
    </source>
</evidence>
<dbReference type="InterPro" id="IPR052346">
    <property type="entry name" value="O-mannosyl-transferase_TMTC"/>
</dbReference>
<comment type="caution">
    <text evidence="5">The sequence shown here is derived from an EMBL/GenBank/DDBJ whole genome shotgun (WGS) entry which is preliminary data.</text>
</comment>
<keyword evidence="6" id="KW-1185">Reference proteome</keyword>
<organism evidence="5 6">
    <name type="scientific">Trichloromonas acetexigens</name>
    <dbReference type="NCBI Taxonomy" id="38815"/>
    <lineage>
        <taxon>Bacteria</taxon>
        <taxon>Pseudomonadati</taxon>
        <taxon>Thermodesulfobacteriota</taxon>
        <taxon>Desulfuromonadia</taxon>
        <taxon>Desulfuromonadales</taxon>
        <taxon>Trichloromonadaceae</taxon>
        <taxon>Trichloromonas</taxon>
    </lineage>
</organism>
<protein>
    <submittedName>
        <fullName evidence="5">Uncharacterized protein</fullName>
    </submittedName>
</protein>
<keyword evidence="2 3" id="KW-0802">TPR repeat</keyword>
<feature type="transmembrane region" description="Helical" evidence="4">
    <location>
        <begin position="320"/>
        <end position="340"/>
    </location>
</feature>
<feature type="transmembrane region" description="Helical" evidence="4">
    <location>
        <begin position="137"/>
        <end position="154"/>
    </location>
</feature>
<dbReference type="PROSITE" id="PS50005">
    <property type="entry name" value="TPR"/>
    <property type="match status" value="1"/>
</dbReference>
<feature type="transmembrane region" description="Helical" evidence="4">
    <location>
        <begin position="82"/>
        <end position="102"/>
    </location>
</feature>
<dbReference type="AlphaFoldDB" id="A0A550J9H5"/>
<gene>
    <name evidence="5" type="ORF">FL622_12755</name>
</gene>
<dbReference type="PANTHER" id="PTHR44227:SF3">
    <property type="entry name" value="PROTEIN O-MANNOSYL-TRANSFERASE TMTC4"/>
    <property type="match status" value="1"/>
</dbReference>
<evidence type="ECO:0000256" key="3">
    <source>
        <dbReference type="PROSITE-ProRule" id="PRU00339"/>
    </source>
</evidence>
<keyword evidence="4" id="KW-1133">Transmembrane helix</keyword>
<name>A0A550J9H5_9BACT</name>
<dbReference type="OrthoDB" id="5398497at2"/>
<feature type="transmembrane region" description="Helical" evidence="4">
    <location>
        <begin position="209"/>
        <end position="233"/>
    </location>
</feature>
<feature type="transmembrane region" description="Helical" evidence="4">
    <location>
        <begin position="109"/>
        <end position="131"/>
    </location>
</feature>
<dbReference type="Proteomes" id="UP000317155">
    <property type="component" value="Unassembled WGS sequence"/>
</dbReference>
<keyword evidence="1" id="KW-0677">Repeat</keyword>
<feature type="transmembrane region" description="Helical" evidence="4">
    <location>
        <begin position="375"/>
        <end position="391"/>
    </location>
</feature>
<dbReference type="RefSeq" id="WP_092058902.1">
    <property type="nucleotide sequence ID" value="NZ_FOJJ01000041.1"/>
</dbReference>
<proteinExistence type="predicted"/>
<evidence type="ECO:0000256" key="1">
    <source>
        <dbReference type="ARBA" id="ARBA00022737"/>
    </source>
</evidence>
<evidence type="ECO:0000313" key="5">
    <source>
        <dbReference type="EMBL" id="TRO79772.1"/>
    </source>
</evidence>
<dbReference type="Pfam" id="PF13181">
    <property type="entry name" value="TPR_8"/>
    <property type="match status" value="2"/>
</dbReference>
<keyword evidence="4" id="KW-0472">Membrane</keyword>
<dbReference type="InterPro" id="IPR011990">
    <property type="entry name" value="TPR-like_helical_dom_sf"/>
</dbReference>
<evidence type="ECO:0000256" key="4">
    <source>
        <dbReference type="SAM" id="Phobius"/>
    </source>
</evidence>
<feature type="repeat" description="TPR" evidence="3">
    <location>
        <begin position="414"/>
        <end position="447"/>
    </location>
</feature>
<dbReference type="SUPFAM" id="SSF48452">
    <property type="entry name" value="TPR-like"/>
    <property type="match status" value="1"/>
</dbReference>
<dbReference type="SMART" id="SM00028">
    <property type="entry name" value="TPR"/>
    <property type="match status" value="2"/>
</dbReference>
<dbReference type="InterPro" id="IPR019734">
    <property type="entry name" value="TPR_rpt"/>
</dbReference>
<feature type="transmembrane region" description="Helical" evidence="4">
    <location>
        <begin position="294"/>
        <end position="313"/>
    </location>
</feature>